<feature type="domain" description="DUF3048" evidence="2">
    <location>
        <begin position="66"/>
        <end position="207"/>
    </location>
</feature>
<protein>
    <submittedName>
        <fullName evidence="4">DUF3048 domain-containing protein</fullName>
    </submittedName>
</protein>
<dbReference type="InterPro" id="IPR035328">
    <property type="entry name" value="DUF3048_C"/>
</dbReference>
<dbReference type="Gene3D" id="3.50.90.10">
    <property type="entry name" value="YerB-like"/>
    <property type="match status" value="1"/>
</dbReference>
<evidence type="ECO:0000259" key="3">
    <source>
        <dbReference type="Pfam" id="PF17479"/>
    </source>
</evidence>
<dbReference type="Proteomes" id="UP000448943">
    <property type="component" value="Unassembled WGS sequence"/>
</dbReference>
<feature type="domain" description="DUF3048" evidence="3">
    <location>
        <begin position="233"/>
        <end position="341"/>
    </location>
</feature>
<comment type="caution">
    <text evidence="4">The sequence shown here is derived from an EMBL/GenBank/DDBJ whole genome shotgun (WGS) entry which is preliminary data.</text>
</comment>
<dbReference type="SUPFAM" id="SSF159774">
    <property type="entry name" value="YerB-like"/>
    <property type="match status" value="1"/>
</dbReference>
<feature type="signal peptide" evidence="1">
    <location>
        <begin position="1"/>
        <end position="23"/>
    </location>
</feature>
<accession>A0A6N9Q4W5</accession>
<feature type="chain" id="PRO_5038968936" evidence="1">
    <location>
        <begin position="24"/>
        <end position="353"/>
    </location>
</feature>
<dbReference type="PROSITE" id="PS51257">
    <property type="entry name" value="PROKAR_LIPOPROTEIN"/>
    <property type="match status" value="1"/>
</dbReference>
<dbReference type="OrthoDB" id="9779102at2"/>
<organism evidence="4 5">
    <name type="scientific">Chengkuizengella marina</name>
    <dbReference type="NCBI Taxonomy" id="2507566"/>
    <lineage>
        <taxon>Bacteria</taxon>
        <taxon>Bacillati</taxon>
        <taxon>Bacillota</taxon>
        <taxon>Bacilli</taxon>
        <taxon>Bacillales</taxon>
        <taxon>Paenibacillaceae</taxon>
        <taxon>Chengkuizengella</taxon>
    </lineage>
</organism>
<dbReference type="AlphaFoldDB" id="A0A6N9Q4W5"/>
<keyword evidence="1" id="KW-0732">Signal</keyword>
<dbReference type="EMBL" id="SIJB01000028">
    <property type="protein sequence ID" value="NBI29857.1"/>
    <property type="molecule type" value="Genomic_DNA"/>
</dbReference>
<name>A0A6N9Q4W5_9BACL</name>
<keyword evidence="5" id="KW-1185">Reference proteome</keyword>
<dbReference type="InterPro" id="IPR023158">
    <property type="entry name" value="YerB-like_sf"/>
</dbReference>
<evidence type="ECO:0000256" key="1">
    <source>
        <dbReference type="SAM" id="SignalP"/>
    </source>
</evidence>
<dbReference type="Pfam" id="PF11258">
    <property type="entry name" value="DUF3048"/>
    <property type="match status" value="1"/>
</dbReference>
<gene>
    <name evidence="4" type="ORF">ERL59_12900</name>
</gene>
<proteinExistence type="predicted"/>
<reference evidence="4 5" key="1">
    <citation type="submission" date="2019-01" db="EMBL/GenBank/DDBJ databases">
        <title>Chengkuizengella sp. nov., isolated from deep-sea sediment of East Pacific Ocean.</title>
        <authorList>
            <person name="Yang J."/>
            <person name="Lai Q."/>
            <person name="Shao Z."/>
        </authorList>
    </citation>
    <scope>NUCLEOTIDE SEQUENCE [LARGE SCALE GENOMIC DNA]</scope>
    <source>
        <strain evidence="4 5">YPA3-1-1</strain>
    </source>
</reference>
<evidence type="ECO:0000259" key="2">
    <source>
        <dbReference type="Pfam" id="PF11258"/>
    </source>
</evidence>
<sequence length="353" mass="40200">MRMRSLRLFIFVVCCSIFFVGCTGETLPSEEEVIESVEVIEKEPMIEETTEVIEEPEINYPYVFPLTGLGTEEEAVQRPVIVMVENSPLARPQSGLHLADVVYEILAEGEITRFVAVFQSESPEIIGPVRSIRPYFVEISEGLDALIVHAGWSQEAMNMISTRGLPNFDEVYGDGAYYWRSNDRRPPHNLYTNTELIRKGAANKGYRETWTDVEMTFADVETILDGDPANQVEIPYLLGYKVNYEFNEEENIYYRYMAGEAHKDRETDEQLIANNILIAEANHYILDNVGRRDVDVYGPGTGYIIQAGKVKSITWEYVHGIIRAFDENQQEIPLLSGKTWIHIVPVGSEIKIQ</sequence>
<evidence type="ECO:0000313" key="4">
    <source>
        <dbReference type="EMBL" id="NBI29857.1"/>
    </source>
</evidence>
<evidence type="ECO:0000313" key="5">
    <source>
        <dbReference type="Proteomes" id="UP000448943"/>
    </source>
</evidence>
<dbReference type="Pfam" id="PF17479">
    <property type="entry name" value="DUF3048_C"/>
    <property type="match status" value="1"/>
</dbReference>
<dbReference type="InterPro" id="IPR021416">
    <property type="entry name" value="DUF3048_N"/>
</dbReference>